<gene>
    <name evidence="1" type="ORF">RHMOL_Rhmol01G0164300</name>
</gene>
<dbReference type="EMBL" id="CM046388">
    <property type="protein sequence ID" value="KAI8571997.1"/>
    <property type="molecule type" value="Genomic_DNA"/>
</dbReference>
<accession>A0ACC0Q420</accession>
<reference evidence="1" key="1">
    <citation type="submission" date="2022-02" db="EMBL/GenBank/DDBJ databases">
        <title>Plant Genome Project.</title>
        <authorList>
            <person name="Zhang R.-G."/>
        </authorList>
    </citation>
    <scope>NUCLEOTIDE SEQUENCE</scope>
    <source>
        <strain evidence="1">AT1</strain>
    </source>
</reference>
<protein>
    <submittedName>
        <fullName evidence="1">Uncharacterized protein</fullName>
    </submittedName>
</protein>
<comment type="caution">
    <text evidence="1">The sequence shown here is derived from an EMBL/GenBank/DDBJ whole genome shotgun (WGS) entry which is preliminary data.</text>
</comment>
<dbReference type="Proteomes" id="UP001062846">
    <property type="component" value="Chromosome 1"/>
</dbReference>
<proteinExistence type="predicted"/>
<sequence length="188" mass="21025">MKFQEKLFRKIAPEHKIRDPEVEEEFDEDYDHMDPHLQAEEGVHQQNQPLLQHQPQGPPEETRAEYQFEEPIATSTLGGPVHPSELSSHLSLAILNMDGVSMSPLLNYSPTAGGSQSQTPSEFDWANMQISIVGGGETISECRSLLKRKRMVESQDGDSLGQVTQLIETIIQSEETPEEEWGRGGGRS</sequence>
<organism evidence="1 2">
    <name type="scientific">Rhododendron molle</name>
    <name type="common">Chinese azalea</name>
    <name type="synonym">Azalea mollis</name>
    <dbReference type="NCBI Taxonomy" id="49168"/>
    <lineage>
        <taxon>Eukaryota</taxon>
        <taxon>Viridiplantae</taxon>
        <taxon>Streptophyta</taxon>
        <taxon>Embryophyta</taxon>
        <taxon>Tracheophyta</taxon>
        <taxon>Spermatophyta</taxon>
        <taxon>Magnoliopsida</taxon>
        <taxon>eudicotyledons</taxon>
        <taxon>Gunneridae</taxon>
        <taxon>Pentapetalae</taxon>
        <taxon>asterids</taxon>
        <taxon>Ericales</taxon>
        <taxon>Ericaceae</taxon>
        <taxon>Ericoideae</taxon>
        <taxon>Rhodoreae</taxon>
        <taxon>Rhododendron</taxon>
    </lineage>
</organism>
<keyword evidence="2" id="KW-1185">Reference proteome</keyword>
<evidence type="ECO:0000313" key="1">
    <source>
        <dbReference type="EMBL" id="KAI8571997.1"/>
    </source>
</evidence>
<name>A0ACC0Q420_RHOML</name>
<evidence type="ECO:0000313" key="2">
    <source>
        <dbReference type="Proteomes" id="UP001062846"/>
    </source>
</evidence>